<dbReference type="Proteomes" id="UP000324897">
    <property type="component" value="Unassembled WGS sequence"/>
</dbReference>
<reference evidence="4 5" key="1">
    <citation type="journal article" date="2019" name="Sci. Rep.">
        <title>A high-quality genome of Eragrostis curvula grass provides insights into Poaceae evolution and supports new strategies to enhance forage quality.</title>
        <authorList>
            <person name="Carballo J."/>
            <person name="Santos B.A.C.M."/>
            <person name="Zappacosta D."/>
            <person name="Garbus I."/>
            <person name="Selva J.P."/>
            <person name="Gallo C.A."/>
            <person name="Diaz A."/>
            <person name="Albertini E."/>
            <person name="Caccamo M."/>
            <person name="Echenique V."/>
        </authorList>
    </citation>
    <scope>NUCLEOTIDE SEQUENCE [LARGE SCALE GENOMIC DNA]</scope>
    <source>
        <strain evidence="5">cv. Victoria</strain>
        <tissue evidence="4">Leaf</tissue>
    </source>
</reference>
<feature type="region of interest" description="Disordered" evidence="2">
    <location>
        <begin position="325"/>
        <end position="347"/>
    </location>
</feature>
<dbReference type="PANTHER" id="PTHR31471:SF40">
    <property type="entry name" value="OS08G0471800 PROTEIN"/>
    <property type="match status" value="1"/>
</dbReference>
<proteinExistence type="inferred from homology"/>
<feature type="compositionally biased region" description="Low complexity" evidence="2">
    <location>
        <begin position="143"/>
        <end position="154"/>
    </location>
</feature>
<name>A0A5J9SP65_9POAL</name>
<feature type="region of interest" description="Disordered" evidence="2">
    <location>
        <begin position="436"/>
        <end position="540"/>
    </location>
</feature>
<keyword evidence="5" id="KW-1185">Reference proteome</keyword>
<dbReference type="Pfam" id="PF03763">
    <property type="entry name" value="Remorin_C"/>
    <property type="match status" value="1"/>
</dbReference>
<dbReference type="AlphaFoldDB" id="A0A5J9SP65"/>
<dbReference type="InterPro" id="IPR005516">
    <property type="entry name" value="Remorin_C"/>
</dbReference>
<gene>
    <name evidence="4" type="ORF">EJB05_53751</name>
</gene>
<evidence type="ECO:0000313" key="4">
    <source>
        <dbReference type="EMBL" id="TVU00812.1"/>
    </source>
</evidence>
<feature type="compositionally biased region" description="Low complexity" evidence="2">
    <location>
        <begin position="270"/>
        <end position="280"/>
    </location>
</feature>
<comment type="caution">
    <text evidence="4">The sequence shown here is derived from an EMBL/GenBank/DDBJ whole genome shotgun (WGS) entry which is preliminary data.</text>
</comment>
<dbReference type="OrthoDB" id="648416at2759"/>
<feature type="region of interest" description="Disordered" evidence="2">
    <location>
        <begin position="138"/>
        <end position="171"/>
    </location>
</feature>
<feature type="compositionally biased region" description="Basic and acidic residues" evidence="2">
    <location>
        <begin position="436"/>
        <end position="453"/>
    </location>
</feature>
<evidence type="ECO:0000259" key="3">
    <source>
        <dbReference type="Pfam" id="PF03763"/>
    </source>
</evidence>
<dbReference type="Gramene" id="TVU00812">
    <property type="protein sequence ID" value="TVU00812"/>
    <property type="gene ID" value="EJB05_53751"/>
</dbReference>
<comment type="similarity">
    <text evidence="1">Belongs to the remorin family.</text>
</comment>
<evidence type="ECO:0000256" key="1">
    <source>
        <dbReference type="ARBA" id="ARBA00005711"/>
    </source>
</evidence>
<feature type="region of interest" description="Disordered" evidence="2">
    <location>
        <begin position="365"/>
        <end position="398"/>
    </location>
</feature>
<protein>
    <recommendedName>
        <fullName evidence="3">Remorin C-terminal domain-containing protein</fullName>
    </recommendedName>
</protein>
<organism evidence="4 5">
    <name type="scientific">Eragrostis curvula</name>
    <name type="common">weeping love grass</name>
    <dbReference type="NCBI Taxonomy" id="38414"/>
    <lineage>
        <taxon>Eukaryota</taxon>
        <taxon>Viridiplantae</taxon>
        <taxon>Streptophyta</taxon>
        <taxon>Embryophyta</taxon>
        <taxon>Tracheophyta</taxon>
        <taxon>Spermatophyta</taxon>
        <taxon>Magnoliopsida</taxon>
        <taxon>Liliopsida</taxon>
        <taxon>Poales</taxon>
        <taxon>Poaceae</taxon>
        <taxon>PACMAD clade</taxon>
        <taxon>Chloridoideae</taxon>
        <taxon>Eragrostideae</taxon>
        <taxon>Eragrostidinae</taxon>
        <taxon>Eragrostis</taxon>
    </lineage>
</organism>
<feature type="compositionally biased region" description="Polar residues" evidence="2">
    <location>
        <begin position="454"/>
        <end position="507"/>
    </location>
</feature>
<evidence type="ECO:0000313" key="5">
    <source>
        <dbReference type="Proteomes" id="UP000324897"/>
    </source>
</evidence>
<feature type="compositionally biased region" description="Acidic residues" evidence="2">
    <location>
        <begin position="197"/>
        <end position="206"/>
    </location>
</feature>
<feature type="compositionally biased region" description="Low complexity" evidence="2">
    <location>
        <begin position="520"/>
        <end position="540"/>
    </location>
</feature>
<accession>A0A5J9SP65</accession>
<feature type="non-terminal residue" evidence="4">
    <location>
        <position position="1"/>
    </location>
</feature>
<evidence type="ECO:0000256" key="2">
    <source>
        <dbReference type="SAM" id="MobiDB-lite"/>
    </source>
</evidence>
<feature type="region of interest" description="Disordered" evidence="2">
    <location>
        <begin position="187"/>
        <end position="280"/>
    </location>
</feature>
<sequence length="707" mass="75839">MTAVGGIGQCPPREIHFFPPPSSSPTSPLLLNATTPPAPAIFNTARASRCLAGLSLYSLLFTPTAAAAASVLKRWRTAVVAERLSGEGWFCSVLFCSVLFRLSACDGEMRVGGGGEAGSGLADKAVVVAMRRKAVAEEGESGGCSASSTSSGRGSSRGDDSPLTSYVRGVGRARTDLEPDVLLTSSSSYASAASTEPQEEEEDGASDGEKDHRWVHGRLQQPANNNGVPHPTGECQGQRHRQEAVLFHGRKDRTQRPASLDFGSPGVARSSTHSPGFSGSSVGVMNKGLCVSSHSRSDVLSSPGTPNYHRRGAAVVGYQQGCNSERGLPPASGHRRHPGSGMVLPPYNGGRTLPSKWEDAERWIFSPNPSNAPGRSVPQYWRPKSKSGPLGPPGRFGGPCSSVSSSAMFLESGRVGIAANSPFLAGVLLPEHDCGGSMHDGKDLSEPSGDDSRNGQGCRSSQSNEGRPSTLSTRISQQSDSYQSVTTSHESIQDVQSETTKDSTGSSVPIVIRKHVATQTSPDISRSTSPSTRPSFSRSLSAQQVKELENCFSKLEIRDVQIDDRVTLTRWSKKHVTRGSDKNSTNIIEWKKRTMESKSSAWEVTETAKCLSKIEGEEAKMTAWENMQKAKAEAAIQKLVIKLEKKRPYSLERIFNTLRSSHRKTQVVRSTATTNHDHQISRTIRTSNLNKNGQVSSLSGCFTCHAF</sequence>
<dbReference type="PANTHER" id="PTHR31471">
    <property type="entry name" value="OS02G0116800 PROTEIN"/>
    <property type="match status" value="1"/>
</dbReference>
<dbReference type="EMBL" id="RWGY01000542">
    <property type="protein sequence ID" value="TVU00812.1"/>
    <property type="molecule type" value="Genomic_DNA"/>
</dbReference>
<feature type="domain" description="Remorin C-terminal" evidence="3">
    <location>
        <begin position="595"/>
        <end position="689"/>
    </location>
</feature>